<feature type="compositionally biased region" description="Low complexity" evidence="2">
    <location>
        <begin position="465"/>
        <end position="481"/>
    </location>
</feature>
<proteinExistence type="inferred from homology"/>
<dbReference type="GO" id="GO:0008017">
    <property type="term" value="F:microtubule binding"/>
    <property type="evidence" value="ECO:0007669"/>
    <property type="project" value="TreeGrafter"/>
</dbReference>
<evidence type="ECO:0000313" key="4">
    <source>
        <dbReference type="EMBL" id="THU59352.1"/>
    </source>
</evidence>
<feature type="compositionally biased region" description="Low complexity" evidence="2">
    <location>
        <begin position="63"/>
        <end position="97"/>
    </location>
</feature>
<comment type="similarity">
    <text evidence="1">Belongs to the QWRF family.</text>
</comment>
<comment type="caution">
    <text evidence="4">The sequence shown here is derived from an EMBL/GenBank/DDBJ whole genome shotgun (WGS) entry which is preliminary data.</text>
</comment>
<feature type="region of interest" description="Disordered" evidence="2">
    <location>
        <begin position="348"/>
        <end position="370"/>
    </location>
</feature>
<dbReference type="GO" id="GO:0005737">
    <property type="term" value="C:cytoplasm"/>
    <property type="evidence" value="ECO:0007669"/>
    <property type="project" value="TreeGrafter"/>
</dbReference>
<dbReference type="PANTHER" id="PTHR31807">
    <property type="entry name" value="AUGMIN FAMILY MEMBER"/>
    <property type="match status" value="1"/>
</dbReference>
<dbReference type="Proteomes" id="UP000317650">
    <property type="component" value="Chromosome 7"/>
</dbReference>
<feature type="compositionally biased region" description="Low complexity" evidence="2">
    <location>
        <begin position="258"/>
        <end position="274"/>
    </location>
</feature>
<dbReference type="GO" id="GO:0005880">
    <property type="term" value="C:nuclear microtubule"/>
    <property type="evidence" value="ECO:0007669"/>
    <property type="project" value="TreeGrafter"/>
</dbReference>
<feature type="region of interest" description="Disordered" evidence="2">
    <location>
        <begin position="552"/>
        <end position="575"/>
    </location>
</feature>
<accession>A0A4S8JEM9</accession>
<reference evidence="4 5" key="1">
    <citation type="journal article" date="2019" name="Nat. Plants">
        <title>Genome sequencing of Musa balbisiana reveals subgenome evolution and function divergence in polyploid bananas.</title>
        <authorList>
            <person name="Yao X."/>
        </authorList>
    </citation>
    <scope>NUCLEOTIDE SEQUENCE [LARGE SCALE GENOMIC DNA]</scope>
    <source>
        <strain evidence="5">cv. DH-PKW</strain>
        <tissue evidence="4">Leaves</tissue>
    </source>
</reference>
<dbReference type="STRING" id="52838.A0A4S8JEM9"/>
<keyword evidence="3" id="KW-1133">Transmembrane helix</keyword>
<feature type="region of interest" description="Disordered" evidence="2">
    <location>
        <begin position="461"/>
        <end position="491"/>
    </location>
</feature>
<dbReference type="AlphaFoldDB" id="A0A4S8JEM9"/>
<dbReference type="EMBL" id="PYDT01000005">
    <property type="protein sequence ID" value="THU59352.1"/>
    <property type="molecule type" value="Genomic_DNA"/>
</dbReference>
<evidence type="ECO:0000256" key="2">
    <source>
        <dbReference type="SAM" id="MobiDB-lite"/>
    </source>
</evidence>
<feature type="compositionally biased region" description="Basic and acidic residues" evidence="2">
    <location>
        <begin position="191"/>
        <end position="205"/>
    </location>
</feature>
<feature type="compositionally biased region" description="Polar residues" evidence="2">
    <location>
        <begin position="355"/>
        <end position="367"/>
    </location>
</feature>
<dbReference type="InterPro" id="IPR007573">
    <property type="entry name" value="QWRF"/>
</dbReference>
<evidence type="ECO:0000256" key="3">
    <source>
        <dbReference type="SAM" id="Phobius"/>
    </source>
</evidence>
<feature type="region of interest" description="Disordered" evidence="2">
    <location>
        <begin position="190"/>
        <end position="226"/>
    </location>
</feature>
<feature type="compositionally biased region" description="Low complexity" evidence="2">
    <location>
        <begin position="1"/>
        <end position="12"/>
    </location>
</feature>
<feature type="compositionally biased region" description="Pro residues" evidence="2">
    <location>
        <begin position="98"/>
        <end position="107"/>
    </location>
</feature>
<dbReference type="Pfam" id="PF04484">
    <property type="entry name" value="QWRF"/>
    <property type="match status" value="2"/>
</dbReference>
<dbReference type="PANTHER" id="PTHR31807:SF2">
    <property type="entry name" value="PROTEIN SNOWY COTYLEDON 3"/>
    <property type="match status" value="1"/>
</dbReference>
<protein>
    <submittedName>
        <fullName evidence="4">Uncharacterized protein</fullName>
    </submittedName>
</protein>
<keyword evidence="5" id="KW-1185">Reference proteome</keyword>
<sequence>MVAATAATTVAAESRKSPNPHKNASAPPHSDGLRNPHPRMLIPSEKDNAATGAGRARTKKVNSRFLSSYSCPSSSTSTSCSTTTTFSSSTSRRFPSPFVTPGPSTPPALPQCTAQKRSHSVGRARPSTTVAHPCPTPAEPSAAARTLCMTRSLSVSFQGESFFYQTSRPKPASPTSERRRHGATCAPLAKAGDHLENSRPSDSHHLWPASRAPPSNPLTRSLNCSSEKKEPILATVRLLEQSMMFDDTTRRASFDQGDLSASSDTDSVSSGSNSGTPEFSVLPRAKVTPRGISVPARFWEETNNRLYRHPEPCSPSSSPDARPVVQPKLGIVKKLSVDNPLSCPRPASLHHGNMAPSSLSKPITSPSRGMASPLRTRSIVLLNSSPFGQPGNAPSIISFSNEVRRAKKGENRIEEAHLLRLLDNRHLQWRCVNARAYSALLIQKLAVESMMFDDTTRRASFDQGDLSASSDTDSVSSGSNSGTPEFSVLPRAKVTPRGISVPARFWEETNNRLYRHPEPCSPSSSPDARPVVQPKLGIVKKLSVDNPLSCPRPASLHHGNMAPSSLSKPITSPSRGMASPLRTRSIVLLNSSPFGQPGNAPSIISFSNEVRRAKKGENRIEEAHLLRLLDNRHLQWRCVNARAYSALLIQKLAVEKKLYDAWITTSKLRDSITIKRIKLQLLTQNLKLTSILKGQMASLDEWSVMEKDHSSSLWGSIEALNASTLRLPVVSGAKADIVEVKDAVGSTVDMMQAMGSSIFSLLSKVEGMSTLVSNITKVVAQERALLDRSRDLLSTVAAMHVSLTSASIFFFLIPGIMQLLLDTN</sequence>
<evidence type="ECO:0000256" key="1">
    <source>
        <dbReference type="ARBA" id="ARBA00010016"/>
    </source>
</evidence>
<feature type="region of interest" description="Disordered" evidence="2">
    <location>
        <begin position="1"/>
        <end position="107"/>
    </location>
</feature>
<keyword evidence="3" id="KW-0812">Transmembrane</keyword>
<keyword evidence="3" id="KW-0472">Membrane</keyword>
<feature type="region of interest" description="Disordered" evidence="2">
    <location>
        <begin position="254"/>
        <end position="284"/>
    </location>
</feature>
<evidence type="ECO:0000313" key="5">
    <source>
        <dbReference type="Proteomes" id="UP000317650"/>
    </source>
</evidence>
<name>A0A4S8JEM9_MUSBA</name>
<dbReference type="GO" id="GO:0051225">
    <property type="term" value="P:spindle assembly"/>
    <property type="evidence" value="ECO:0007669"/>
    <property type="project" value="TreeGrafter"/>
</dbReference>
<feature type="compositionally biased region" description="Polar residues" evidence="2">
    <location>
        <begin position="562"/>
        <end position="574"/>
    </location>
</feature>
<gene>
    <name evidence="4" type="ORF">C4D60_Mb07t01260</name>
</gene>
<organism evidence="4 5">
    <name type="scientific">Musa balbisiana</name>
    <name type="common">Banana</name>
    <dbReference type="NCBI Taxonomy" id="52838"/>
    <lineage>
        <taxon>Eukaryota</taxon>
        <taxon>Viridiplantae</taxon>
        <taxon>Streptophyta</taxon>
        <taxon>Embryophyta</taxon>
        <taxon>Tracheophyta</taxon>
        <taxon>Spermatophyta</taxon>
        <taxon>Magnoliopsida</taxon>
        <taxon>Liliopsida</taxon>
        <taxon>Zingiberales</taxon>
        <taxon>Musaceae</taxon>
        <taxon>Musa</taxon>
    </lineage>
</organism>
<feature type="transmembrane region" description="Helical" evidence="3">
    <location>
        <begin position="797"/>
        <end position="821"/>
    </location>
</feature>